<dbReference type="PANTHER" id="PTHR11476:SF7">
    <property type="entry name" value="HISTIDINE--TRNA LIGASE"/>
    <property type="match status" value="1"/>
</dbReference>
<gene>
    <name evidence="7" type="primary">hisS</name>
    <name evidence="10" type="ORF">IFE08_05525</name>
</gene>
<dbReference type="InterPro" id="IPR045864">
    <property type="entry name" value="aa-tRNA-synth_II/BPL/LPL"/>
</dbReference>
<evidence type="ECO:0000256" key="1">
    <source>
        <dbReference type="ARBA" id="ARBA00008226"/>
    </source>
</evidence>
<evidence type="ECO:0000256" key="2">
    <source>
        <dbReference type="ARBA" id="ARBA00011738"/>
    </source>
</evidence>
<dbReference type="InterPro" id="IPR015807">
    <property type="entry name" value="His-tRNA-ligase"/>
</dbReference>
<dbReference type="Gene3D" id="3.40.50.800">
    <property type="entry name" value="Anticodon-binding domain"/>
    <property type="match status" value="1"/>
</dbReference>
<dbReference type="EMBL" id="CP061839">
    <property type="protein sequence ID" value="QOW61822.1"/>
    <property type="molecule type" value="Genomic_DNA"/>
</dbReference>
<comment type="catalytic activity">
    <reaction evidence="6 7">
        <text>tRNA(His) + L-histidine + ATP = L-histidyl-tRNA(His) + AMP + diphosphate + H(+)</text>
        <dbReference type="Rhea" id="RHEA:17313"/>
        <dbReference type="Rhea" id="RHEA-COMP:9665"/>
        <dbReference type="Rhea" id="RHEA-COMP:9689"/>
        <dbReference type="ChEBI" id="CHEBI:15378"/>
        <dbReference type="ChEBI" id="CHEBI:30616"/>
        <dbReference type="ChEBI" id="CHEBI:33019"/>
        <dbReference type="ChEBI" id="CHEBI:57595"/>
        <dbReference type="ChEBI" id="CHEBI:78442"/>
        <dbReference type="ChEBI" id="CHEBI:78527"/>
        <dbReference type="ChEBI" id="CHEBI:456215"/>
        <dbReference type="EC" id="6.1.1.21"/>
    </reaction>
</comment>
<dbReference type="InterPro" id="IPR006195">
    <property type="entry name" value="aa-tRNA-synth_II"/>
</dbReference>
<dbReference type="AlphaFoldDB" id="A0A7S7AXC6"/>
<dbReference type="PROSITE" id="PS50862">
    <property type="entry name" value="AA_TRNA_LIGASE_II"/>
    <property type="match status" value="1"/>
</dbReference>
<dbReference type="Gene3D" id="3.30.930.10">
    <property type="entry name" value="Bira Bifunctional Protein, Domain 2"/>
    <property type="match status" value="1"/>
</dbReference>
<dbReference type="GO" id="GO:0004821">
    <property type="term" value="F:histidine-tRNA ligase activity"/>
    <property type="evidence" value="ECO:0007669"/>
    <property type="project" value="UniProtKB-UniRule"/>
</dbReference>
<dbReference type="Pfam" id="PF13393">
    <property type="entry name" value="tRNA-synt_His"/>
    <property type="match status" value="1"/>
</dbReference>
<name>A0A7S7AXC6_9SPIR</name>
<evidence type="ECO:0000256" key="4">
    <source>
        <dbReference type="ARBA" id="ARBA00022840"/>
    </source>
</evidence>
<dbReference type="InterPro" id="IPR036621">
    <property type="entry name" value="Anticodon-bd_dom_sf"/>
</dbReference>
<feature type="binding site" evidence="8">
    <location>
        <position position="112"/>
    </location>
    <ligand>
        <name>L-histidine</name>
        <dbReference type="ChEBI" id="CHEBI:57595"/>
    </ligand>
</feature>
<feature type="domain" description="Aminoacyl-transfer RNA synthetases class-II family profile" evidence="9">
    <location>
        <begin position="27"/>
        <end position="334"/>
    </location>
</feature>
<evidence type="ECO:0000259" key="9">
    <source>
        <dbReference type="PROSITE" id="PS50862"/>
    </source>
</evidence>
<evidence type="ECO:0000256" key="8">
    <source>
        <dbReference type="PIRSR" id="PIRSR001549-1"/>
    </source>
</evidence>
<dbReference type="NCBIfam" id="TIGR00442">
    <property type="entry name" value="hisS"/>
    <property type="match status" value="1"/>
</dbReference>
<proteinExistence type="inferred from homology"/>
<feature type="binding site" evidence="8">
    <location>
        <position position="277"/>
    </location>
    <ligand>
        <name>L-histidine</name>
        <dbReference type="ChEBI" id="CHEBI:57595"/>
    </ligand>
</feature>
<evidence type="ECO:0000256" key="6">
    <source>
        <dbReference type="ARBA" id="ARBA00047639"/>
    </source>
</evidence>
<keyword evidence="7 10" id="KW-0436">Ligase</keyword>
<dbReference type="PANTHER" id="PTHR11476">
    <property type="entry name" value="HISTIDYL-TRNA SYNTHETASE"/>
    <property type="match status" value="1"/>
</dbReference>
<reference evidence="10 11" key="1">
    <citation type="submission" date="2020-09" db="EMBL/GenBank/DDBJ databases">
        <title>Characterization of Treponema spp. from bovine digital dermatitis in Korea.</title>
        <authorList>
            <person name="Espiritu H.M."/>
            <person name="Cho Y.I."/>
            <person name="Mamuad L."/>
        </authorList>
    </citation>
    <scope>NUCLEOTIDE SEQUENCE [LARGE SCALE GENOMIC DNA]</scope>
    <source>
        <strain evidence="10 11">KS1</strain>
    </source>
</reference>
<comment type="similarity">
    <text evidence="1 7">Belongs to the class-II aminoacyl-tRNA synthetase family.</text>
</comment>
<keyword evidence="7" id="KW-0963">Cytoplasm</keyword>
<comment type="subunit">
    <text evidence="2 7">Homodimer.</text>
</comment>
<keyword evidence="5 7" id="KW-0648">Protein biosynthesis</keyword>
<keyword evidence="4 7" id="KW-0067">ATP-binding</keyword>
<evidence type="ECO:0000313" key="11">
    <source>
        <dbReference type="Proteomes" id="UP000593915"/>
    </source>
</evidence>
<feature type="binding site" evidence="8">
    <location>
        <position position="126"/>
    </location>
    <ligand>
        <name>L-histidine</name>
        <dbReference type="ChEBI" id="CHEBI:57595"/>
    </ligand>
</feature>
<comment type="subcellular location">
    <subcellularLocation>
        <location evidence="7">Cytoplasm</location>
    </subcellularLocation>
</comment>
<dbReference type="Proteomes" id="UP000593915">
    <property type="component" value="Chromosome"/>
</dbReference>
<evidence type="ECO:0000256" key="3">
    <source>
        <dbReference type="ARBA" id="ARBA00022741"/>
    </source>
</evidence>
<feature type="binding site" evidence="8">
    <location>
        <begin position="82"/>
        <end position="84"/>
    </location>
    <ligand>
        <name>L-histidine</name>
        <dbReference type="ChEBI" id="CHEBI:57595"/>
    </ligand>
</feature>
<accession>A0A7S7AXC6</accession>
<feature type="binding site" evidence="8">
    <location>
        <position position="130"/>
    </location>
    <ligand>
        <name>L-histidine</name>
        <dbReference type="ChEBI" id="CHEBI:57595"/>
    </ligand>
</feature>
<sequence>MSNLIQPKILKGFRDFLPDAEIRRALLSEKLVRAFRSSGFVPIDTPALEYSEILLRKSGGETEKQVFRFNDNGGRDVSMRFDLTVPLARFIAEHRSEIYFPFKRYHIGKVWRGEKPQAGRYREFMQCDFDVIGSDTAASDFEIIHLIKKALNELNVSDFKIHVSHRGIFNRFLKALNVQDRSEEILRIVDKLAKIGKDEVLKLLTELTSAENAEKIFDYVSGGTTDIKTADFKTVLSHVETLAGGKAEDSERMRDIYSFICAVGIQDYVVFDPSITRGLDYYTGVVYETFLTKLPSIGSVCSGGRYDNLTGLYMKESVSGAGASIGLDRLIAALEQLGENNFRGSFTDVLIFSDTGTDFALSYKTAAFFEACGINAEVYPEPKKINHQYTYAEKKDIKWGIFIPEGLTLPVNLDEDSFKIRLKNLAERKEEELTLKQAVKRVRG</sequence>
<dbReference type="GO" id="GO:0006427">
    <property type="term" value="P:histidyl-tRNA aminoacylation"/>
    <property type="evidence" value="ECO:0007669"/>
    <property type="project" value="UniProtKB-UniRule"/>
</dbReference>
<feature type="binding site" evidence="8">
    <location>
        <begin position="281"/>
        <end position="282"/>
    </location>
    <ligand>
        <name>L-histidine</name>
        <dbReference type="ChEBI" id="CHEBI:57595"/>
    </ligand>
</feature>
<protein>
    <recommendedName>
        <fullName evidence="7">Histidine--tRNA ligase</fullName>
        <ecNumber evidence="7">6.1.1.21</ecNumber>
    </recommendedName>
    <alternativeName>
        <fullName evidence="7">Histidyl-tRNA synthetase</fullName>
        <shortName evidence="7">HisRS</shortName>
    </alternativeName>
</protein>
<keyword evidence="3 7" id="KW-0547">Nucleotide-binding</keyword>
<dbReference type="InterPro" id="IPR041715">
    <property type="entry name" value="HisRS-like_core"/>
</dbReference>
<dbReference type="SUPFAM" id="SSF55681">
    <property type="entry name" value="Class II aaRS and biotin synthetases"/>
    <property type="match status" value="1"/>
</dbReference>
<keyword evidence="7" id="KW-0030">Aminoacyl-tRNA synthetase</keyword>
<dbReference type="PIRSF" id="PIRSF001549">
    <property type="entry name" value="His-tRNA_synth"/>
    <property type="match status" value="1"/>
</dbReference>
<dbReference type="InterPro" id="IPR004516">
    <property type="entry name" value="HisRS/HisZ"/>
</dbReference>
<organism evidence="10 11">
    <name type="scientific">Treponema pedis</name>
    <dbReference type="NCBI Taxonomy" id="409322"/>
    <lineage>
        <taxon>Bacteria</taxon>
        <taxon>Pseudomonadati</taxon>
        <taxon>Spirochaetota</taxon>
        <taxon>Spirochaetia</taxon>
        <taxon>Spirochaetales</taxon>
        <taxon>Treponemataceae</taxon>
        <taxon>Treponema</taxon>
    </lineage>
</organism>
<dbReference type="CDD" id="cd00773">
    <property type="entry name" value="HisRS-like_core"/>
    <property type="match status" value="1"/>
</dbReference>
<evidence type="ECO:0000256" key="7">
    <source>
        <dbReference type="HAMAP-Rule" id="MF_00127"/>
    </source>
</evidence>
<evidence type="ECO:0000256" key="5">
    <source>
        <dbReference type="ARBA" id="ARBA00022917"/>
    </source>
</evidence>
<evidence type="ECO:0000313" key="10">
    <source>
        <dbReference type="EMBL" id="QOW61822.1"/>
    </source>
</evidence>
<dbReference type="HAMAP" id="MF_00127">
    <property type="entry name" value="His_tRNA_synth"/>
    <property type="match status" value="1"/>
</dbReference>
<dbReference type="GO" id="GO:0005524">
    <property type="term" value="F:ATP binding"/>
    <property type="evidence" value="ECO:0007669"/>
    <property type="project" value="UniProtKB-UniRule"/>
</dbReference>
<dbReference type="EC" id="6.1.1.21" evidence="7"/>
<dbReference type="RefSeq" id="WP_024469965.1">
    <property type="nucleotide sequence ID" value="NZ_CP061839.1"/>
</dbReference>
<dbReference type="GO" id="GO:0005737">
    <property type="term" value="C:cytoplasm"/>
    <property type="evidence" value="ECO:0007669"/>
    <property type="project" value="UniProtKB-SubCell"/>
</dbReference>